<evidence type="ECO:0000256" key="1">
    <source>
        <dbReference type="SAM" id="MobiDB-lite"/>
    </source>
</evidence>
<evidence type="ECO:0000313" key="2">
    <source>
        <dbReference type="EMBL" id="CAD7222134.1"/>
    </source>
</evidence>
<feature type="region of interest" description="Disordered" evidence="1">
    <location>
        <begin position="198"/>
        <end position="218"/>
    </location>
</feature>
<reference evidence="2" key="1">
    <citation type="submission" date="2020-11" db="EMBL/GenBank/DDBJ databases">
        <authorList>
            <person name="Tran Van P."/>
        </authorList>
    </citation>
    <scope>NUCLEOTIDE SEQUENCE</scope>
</reference>
<feature type="compositionally biased region" description="Pro residues" evidence="1">
    <location>
        <begin position="550"/>
        <end position="567"/>
    </location>
</feature>
<feature type="compositionally biased region" description="Polar residues" evidence="1">
    <location>
        <begin position="575"/>
        <end position="591"/>
    </location>
</feature>
<feature type="region of interest" description="Disordered" evidence="1">
    <location>
        <begin position="362"/>
        <end position="387"/>
    </location>
</feature>
<dbReference type="AlphaFoldDB" id="A0A7R8ZG13"/>
<accession>A0A7R8ZG13</accession>
<gene>
    <name evidence="2" type="ORF">CTOB1V02_LOCUS150</name>
</gene>
<feature type="region of interest" description="Disordered" evidence="1">
    <location>
        <begin position="252"/>
        <end position="349"/>
    </location>
</feature>
<feature type="region of interest" description="Disordered" evidence="1">
    <location>
        <begin position="400"/>
        <end position="469"/>
    </location>
</feature>
<sequence>MDGVALTIGGPPFMRYPFLLPIERERVSKTLGVPGSGPKSNVLSVAGYFFPSAIPHWPLEIIFAWLSIINSIFLAVSVSLIDPNLRASIRSTFCGVRDCDAESGSRVNVTRVIGGRLDPPQRFMPQLMQHADEKILTSSSTLNSALQFPTGGPGHGKAGGAHLFGSSGFPTLDEQKSKQDNFRRGLSPSHIPRLLKTTSSIEKNPHFPFSPTSNSTSASDDFLRGIWVPPPPPTWKSPCRDKDVMKFYGLHSDDNASDRMPSSLSRDKSCASSSDGSKKDSSDIPDDDDDDNHTYSSLGLGDDESEDDLHCNSLTTDANDDFVFHGPTSAKPPLAPVKEYPNETPSTCSTSKFLGGSLESCTRHKPPLHSHFPSPHQNNNPFNIRLSPNKRHSAAAVSYGLGSHGQDSDSAGKRDNKGRPRAGSGSGSMSPVGGYHSRQLMPSGLHIHRVPHKRGPSPSHTPGPLKPTQRAQSMNALDSLGVDVAEDEPQKTKRSESALTLFTLDPYPPYMPLRRPQPAPPKGFRSVTSLLRRNRANSGNTENFFFGSRYPPPDQLPALPPLGPPPTTNSGGSGKPQSNWMMYRQSKAQSASVPDVRHVFVSEYL</sequence>
<organism evidence="2">
    <name type="scientific">Cyprideis torosa</name>
    <dbReference type="NCBI Taxonomy" id="163714"/>
    <lineage>
        <taxon>Eukaryota</taxon>
        <taxon>Metazoa</taxon>
        <taxon>Ecdysozoa</taxon>
        <taxon>Arthropoda</taxon>
        <taxon>Crustacea</taxon>
        <taxon>Oligostraca</taxon>
        <taxon>Ostracoda</taxon>
        <taxon>Podocopa</taxon>
        <taxon>Podocopida</taxon>
        <taxon>Cytherocopina</taxon>
        <taxon>Cytheroidea</taxon>
        <taxon>Cytherideidae</taxon>
        <taxon>Cyprideis</taxon>
    </lineage>
</organism>
<feature type="region of interest" description="Disordered" evidence="1">
    <location>
        <begin position="535"/>
        <end position="591"/>
    </location>
</feature>
<feature type="compositionally biased region" description="Basic residues" evidence="1">
    <location>
        <begin position="446"/>
        <end position="455"/>
    </location>
</feature>
<feature type="region of interest" description="Disordered" evidence="1">
    <location>
        <begin position="172"/>
        <end position="191"/>
    </location>
</feature>
<feature type="compositionally biased region" description="Basic and acidic residues" evidence="1">
    <location>
        <begin position="406"/>
        <end position="418"/>
    </location>
</feature>
<dbReference type="EMBL" id="OB660030">
    <property type="protein sequence ID" value="CAD7222134.1"/>
    <property type="molecule type" value="Genomic_DNA"/>
</dbReference>
<name>A0A7R8ZG13_9CRUS</name>
<protein>
    <submittedName>
        <fullName evidence="2">Uncharacterized protein</fullName>
    </submittedName>
</protein>
<proteinExistence type="predicted"/>
<feature type="compositionally biased region" description="Basic and acidic residues" evidence="1">
    <location>
        <begin position="173"/>
        <end position="183"/>
    </location>
</feature>